<accession>A0A7D5GZ52</accession>
<proteinExistence type="predicted"/>
<organism evidence="2 3">
    <name type="scientific">Pseudomonas eucalypticola</name>
    <dbReference type="NCBI Taxonomy" id="2599595"/>
    <lineage>
        <taxon>Bacteria</taxon>
        <taxon>Pseudomonadati</taxon>
        <taxon>Pseudomonadota</taxon>
        <taxon>Gammaproteobacteria</taxon>
        <taxon>Pseudomonadales</taxon>
        <taxon>Pseudomonadaceae</taxon>
        <taxon>Pseudomonas</taxon>
    </lineage>
</organism>
<evidence type="ECO:0000313" key="2">
    <source>
        <dbReference type="EMBL" id="QKZ03405.1"/>
    </source>
</evidence>
<reference evidence="2 3" key="1">
    <citation type="submission" date="2020-06" db="EMBL/GenBank/DDBJ databases">
        <title>Pseudomonas eucalypticola sp. nov., an endophyte of Eucalyptus dunnii leaves with biocontrol ability of eucalyptus leaf blight.</title>
        <authorList>
            <person name="Liu Y."/>
            <person name="Song Z."/>
            <person name="Zeng H."/>
            <person name="Lu M."/>
            <person name="Wang X."/>
            <person name="Lian X."/>
            <person name="Zhang Q."/>
        </authorList>
    </citation>
    <scope>NUCLEOTIDE SEQUENCE [LARGE SCALE GENOMIC DNA]</scope>
    <source>
        <strain evidence="2 3">NP-1</strain>
    </source>
</reference>
<feature type="compositionally biased region" description="Polar residues" evidence="1">
    <location>
        <begin position="38"/>
        <end position="54"/>
    </location>
</feature>
<evidence type="ECO:0000256" key="1">
    <source>
        <dbReference type="SAM" id="MobiDB-lite"/>
    </source>
</evidence>
<feature type="compositionally biased region" description="Polar residues" evidence="1">
    <location>
        <begin position="1"/>
        <end position="11"/>
    </location>
</feature>
<dbReference type="KEGG" id="pez:HWQ56_06230"/>
<gene>
    <name evidence="2" type="ORF">HWQ56_06230</name>
</gene>
<dbReference type="Proteomes" id="UP000509568">
    <property type="component" value="Chromosome"/>
</dbReference>
<sequence length="98" mass="10803">MRVDGYSSSSYPVKRKPRKAQARVDDADDLEGEFEVQPSAQRSAPRSAGATSNVPARPQDMIFPRSMSRRVATALTSYLTTSTFVDWDGEVLGLDVHI</sequence>
<keyword evidence="3" id="KW-1185">Reference proteome</keyword>
<dbReference type="EMBL" id="CP056030">
    <property type="protein sequence ID" value="QKZ03405.1"/>
    <property type="molecule type" value="Genomic_DNA"/>
</dbReference>
<protein>
    <submittedName>
        <fullName evidence="2">Uncharacterized protein</fullName>
    </submittedName>
</protein>
<name>A0A7D5GZ52_9PSED</name>
<dbReference type="RefSeq" id="WP_158155708.1">
    <property type="nucleotide sequence ID" value="NZ_CP056030.1"/>
</dbReference>
<evidence type="ECO:0000313" key="3">
    <source>
        <dbReference type="Proteomes" id="UP000509568"/>
    </source>
</evidence>
<dbReference type="AlphaFoldDB" id="A0A7D5GZ52"/>
<feature type="region of interest" description="Disordered" evidence="1">
    <location>
        <begin position="1"/>
        <end position="60"/>
    </location>
</feature>